<sequence length="190" mass="22177">MFLIDNVMLWWHRKHVDMQKGLCTIDMWEEFKKELKRQFYPENVVYEASKKLRELRHKTTISDYIRDITTLMLQIPNLSGEDILFYFIDGLQNWAKQELQHHGVENVDEAIAVAESLTEFQRGRMIKATPLSPNLQNLTKEKVGETRARGLANMMTGVVMANHYQGNNPTPKRRVIVVHLVATCVKDHIE</sequence>
<accession>A0ACB9PGH7</accession>
<comment type="caution">
    <text evidence="1">The sequence shown here is derived from an EMBL/GenBank/DDBJ whole genome shotgun (WGS) entry which is preliminary data.</text>
</comment>
<gene>
    <name evidence="1" type="ORF">L6164_008682</name>
</gene>
<evidence type="ECO:0000313" key="1">
    <source>
        <dbReference type="EMBL" id="KAI4347907.1"/>
    </source>
</evidence>
<evidence type="ECO:0000313" key="2">
    <source>
        <dbReference type="Proteomes" id="UP000828941"/>
    </source>
</evidence>
<keyword evidence="2" id="KW-1185">Reference proteome</keyword>
<name>A0ACB9PGH7_BAUVA</name>
<reference evidence="1 2" key="1">
    <citation type="journal article" date="2022" name="DNA Res.">
        <title>Chromosomal-level genome assembly of the orchid tree Bauhinia variegata (Leguminosae; Cercidoideae) supports the allotetraploid origin hypothesis of Bauhinia.</title>
        <authorList>
            <person name="Zhong Y."/>
            <person name="Chen Y."/>
            <person name="Zheng D."/>
            <person name="Pang J."/>
            <person name="Liu Y."/>
            <person name="Luo S."/>
            <person name="Meng S."/>
            <person name="Qian L."/>
            <person name="Wei D."/>
            <person name="Dai S."/>
            <person name="Zhou R."/>
        </authorList>
    </citation>
    <scope>NUCLEOTIDE SEQUENCE [LARGE SCALE GENOMIC DNA]</scope>
    <source>
        <tissue evidence="1">Leaf</tissue>
    </source>
</reference>
<protein>
    <submittedName>
        <fullName evidence="1">Uncharacterized protein</fullName>
    </submittedName>
</protein>
<dbReference type="EMBL" id="CM039429">
    <property type="protein sequence ID" value="KAI4347907.1"/>
    <property type="molecule type" value="Genomic_DNA"/>
</dbReference>
<organism evidence="1 2">
    <name type="scientific">Bauhinia variegata</name>
    <name type="common">Purple orchid tree</name>
    <name type="synonym">Phanera variegata</name>
    <dbReference type="NCBI Taxonomy" id="167791"/>
    <lineage>
        <taxon>Eukaryota</taxon>
        <taxon>Viridiplantae</taxon>
        <taxon>Streptophyta</taxon>
        <taxon>Embryophyta</taxon>
        <taxon>Tracheophyta</taxon>
        <taxon>Spermatophyta</taxon>
        <taxon>Magnoliopsida</taxon>
        <taxon>eudicotyledons</taxon>
        <taxon>Gunneridae</taxon>
        <taxon>Pentapetalae</taxon>
        <taxon>rosids</taxon>
        <taxon>fabids</taxon>
        <taxon>Fabales</taxon>
        <taxon>Fabaceae</taxon>
        <taxon>Cercidoideae</taxon>
        <taxon>Cercideae</taxon>
        <taxon>Bauhiniinae</taxon>
        <taxon>Bauhinia</taxon>
    </lineage>
</organism>
<proteinExistence type="predicted"/>
<dbReference type="Proteomes" id="UP000828941">
    <property type="component" value="Chromosome 4"/>
</dbReference>